<reference evidence="3 4" key="1">
    <citation type="submission" date="2023-08" db="EMBL/GenBank/DDBJ databases">
        <title>Genome sequencing of plant associated microbes to promote plant fitness in Sorghum bicolor and Oryza sativa.</title>
        <authorList>
            <person name="Coleman-Derr D."/>
        </authorList>
    </citation>
    <scope>NUCLEOTIDE SEQUENCE [LARGE SCALE GENOMIC DNA]</scope>
    <source>
        <strain evidence="3 4">SLBN-33</strain>
    </source>
</reference>
<dbReference type="SUPFAM" id="SSF75304">
    <property type="entry name" value="Amidase signature (AS) enzymes"/>
    <property type="match status" value="1"/>
</dbReference>
<name>A0ABD5CQS9_9BURK</name>
<gene>
    <name evidence="3" type="ORF">QF025_006146</name>
</gene>
<dbReference type="Gene3D" id="3.90.1300.10">
    <property type="entry name" value="Amidase signature (AS) domain"/>
    <property type="match status" value="1"/>
</dbReference>
<proteinExistence type="inferred from homology"/>
<dbReference type="PANTHER" id="PTHR11895">
    <property type="entry name" value="TRANSAMIDASE"/>
    <property type="match status" value="1"/>
</dbReference>
<dbReference type="Pfam" id="PF01425">
    <property type="entry name" value="Amidase"/>
    <property type="match status" value="1"/>
</dbReference>
<comment type="caution">
    <text evidence="3">The sequence shown here is derived from an EMBL/GenBank/DDBJ whole genome shotgun (WGS) entry which is preliminary data.</text>
</comment>
<evidence type="ECO:0000259" key="2">
    <source>
        <dbReference type="Pfam" id="PF01425"/>
    </source>
</evidence>
<dbReference type="AlphaFoldDB" id="A0ABD5CQS9"/>
<evidence type="ECO:0000313" key="3">
    <source>
        <dbReference type="EMBL" id="MDR6207426.1"/>
    </source>
</evidence>
<dbReference type="PANTHER" id="PTHR11895:SF7">
    <property type="entry name" value="GLUTAMYL-TRNA(GLN) AMIDOTRANSFERASE SUBUNIT A, MITOCHONDRIAL"/>
    <property type="match status" value="1"/>
</dbReference>
<evidence type="ECO:0000313" key="4">
    <source>
        <dbReference type="Proteomes" id="UP001245184"/>
    </source>
</evidence>
<dbReference type="InterPro" id="IPR036928">
    <property type="entry name" value="AS_sf"/>
</dbReference>
<organism evidence="3 4">
    <name type="scientific">Paraburkholderia graminis</name>
    <dbReference type="NCBI Taxonomy" id="60548"/>
    <lineage>
        <taxon>Bacteria</taxon>
        <taxon>Pseudomonadati</taxon>
        <taxon>Pseudomonadota</taxon>
        <taxon>Betaproteobacteria</taxon>
        <taxon>Burkholderiales</taxon>
        <taxon>Burkholderiaceae</taxon>
        <taxon>Paraburkholderia</taxon>
    </lineage>
</organism>
<dbReference type="EMBL" id="JAVIZN010000002">
    <property type="protein sequence ID" value="MDR6207426.1"/>
    <property type="molecule type" value="Genomic_DNA"/>
</dbReference>
<protein>
    <submittedName>
        <fullName evidence="3">Asp-tRNA(Asn)/Glu-tRNA(Gln) amidotransferase A subunit family amidase</fullName>
    </submittedName>
</protein>
<dbReference type="RefSeq" id="WP_029969854.1">
    <property type="nucleotide sequence ID" value="NZ_ATXV01000009.1"/>
</dbReference>
<dbReference type="InterPro" id="IPR000120">
    <property type="entry name" value="Amidase"/>
</dbReference>
<feature type="domain" description="Amidase" evidence="2">
    <location>
        <begin position="59"/>
        <end position="420"/>
    </location>
</feature>
<dbReference type="Proteomes" id="UP001245184">
    <property type="component" value="Unassembled WGS sequence"/>
</dbReference>
<evidence type="ECO:0000256" key="1">
    <source>
        <dbReference type="ARBA" id="ARBA00009199"/>
    </source>
</evidence>
<comment type="similarity">
    <text evidence="1">Belongs to the amidase family.</text>
</comment>
<sequence>MTLFNQAPTIGEIRAALAAGDATPAQYVSDAYEAARHSQATLHAFCYLPDAPPDTFVDATAPLAGVPVAVKDVIDTADMPTEFNSAAYKGRRPERDARVVARLRAAGATVIGKTVTTEFAWRHPGPTVNPWNGAFTPGGSSSGSAAAVAAGIVPLALGTQTQGSVIRPAAYCGIVGFKPTYGTIARTGVLPLAWSLDHVGLFARRVADVAYVLKLVAGVDVADPHASHVAAVAHSAGKRRIGVLSKQAGGAIEPAQQAALDVLAAQLARDGAEIVAVDLPEEVFATPAYALQLMAVEAAITHGELVERTPELVSPAMRGLVDEGRKLPATTYARIKAAQMPMAQRFHAWLTQTMTLDALLVAPATGEPPRGLDYTGDASFCAPWTFLGVPAVTVPMRFGPSGLPLGAQLVGAAQDDAGLLALAEWVEARTGWEDAVTQRRSV</sequence>
<dbReference type="InterPro" id="IPR023631">
    <property type="entry name" value="Amidase_dom"/>
</dbReference>
<accession>A0ABD5CQS9</accession>